<accession>A0A1A8XBS2</accession>
<evidence type="ECO:0000313" key="1">
    <source>
        <dbReference type="EMBL" id="SBT02649.1"/>
    </source>
</evidence>
<sequence length="54" mass="6434">SWISNKLGKRKIIRDNFNEKSDDETLNADYENMDINMENIGYNVTYNTDWNSSR</sequence>
<reference evidence="2" key="1">
    <citation type="submission" date="2016-05" db="EMBL/GenBank/DDBJ databases">
        <authorList>
            <person name="Naeem Raeece"/>
        </authorList>
    </citation>
    <scope>NUCLEOTIDE SEQUENCE [LARGE SCALE GENOMIC DNA]</scope>
</reference>
<name>A0A1A8XBS2_PLAOA</name>
<feature type="non-terminal residue" evidence="1">
    <location>
        <position position="1"/>
    </location>
</feature>
<dbReference type="AlphaFoldDB" id="A0A1A8XBS2"/>
<gene>
    <name evidence="1" type="ORF">POVCU1_079200</name>
</gene>
<evidence type="ECO:0000313" key="2">
    <source>
        <dbReference type="Proteomes" id="UP000078546"/>
    </source>
</evidence>
<dbReference type="Proteomes" id="UP000078546">
    <property type="component" value="Unassembled WGS sequence"/>
</dbReference>
<protein>
    <recommendedName>
        <fullName evidence="3">PIR Superfamily Protein</fullName>
    </recommendedName>
</protein>
<proteinExistence type="predicted"/>
<organism evidence="1 2">
    <name type="scientific">Plasmodium ovale curtisi</name>
    <dbReference type="NCBI Taxonomy" id="864141"/>
    <lineage>
        <taxon>Eukaryota</taxon>
        <taxon>Sar</taxon>
        <taxon>Alveolata</taxon>
        <taxon>Apicomplexa</taxon>
        <taxon>Aconoidasida</taxon>
        <taxon>Haemosporida</taxon>
        <taxon>Plasmodiidae</taxon>
        <taxon>Plasmodium</taxon>
        <taxon>Plasmodium (Plasmodium)</taxon>
    </lineage>
</organism>
<dbReference type="EMBL" id="FLQV01003610">
    <property type="protein sequence ID" value="SBT02649.1"/>
    <property type="molecule type" value="Genomic_DNA"/>
</dbReference>
<evidence type="ECO:0008006" key="3">
    <source>
        <dbReference type="Google" id="ProtNLM"/>
    </source>
</evidence>